<evidence type="ECO:0000256" key="13">
    <source>
        <dbReference type="RuleBase" id="RU004224"/>
    </source>
</evidence>
<organism evidence="15 16">
    <name type="scientific">Candidatus Thalassarchaeum betae</name>
    <dbReference type="NCBI Taxonomy" id="2599289"/>
    <lineage>
        <taxon>Archaea</taxon>
        <taxon>Methanobacteriati</taxon>
        <taxon>Thermoplasmatota</taxon>
        <taxon>Candidatus Poseidoniia</taxon>
        <taxon>Candidatus Poseidoniales</taxon>
        <taxon>Candidatus Thalassarchaeaceae</taxon>
        <taxon>Candidatus Thalassarchaeum</taxon>
    </lineage>
</organism>
<dbReference type="AlphaFoldDB" id="A0A2V3HS19"/>
<dbReference type="GO" id="GO:1990077">
    <property type="term" value="C:primosome complex"/>
    <property type="evidence" value="ECO:0007669"/>
    <property type="project" value="UniProtKB-KW"/>
</dbReference>
<keyword evidence="2 11" id="KW-0240">DNA-directed RNA polymerase</keyword>
<evidence type="ECO:0000256" key="5">
    <source>
        <dbReference type="ARBA" id="ARBA00022695"/>
    </source>
</evidence>
<evidence type="ECO:0000256" key="1">
    <source>
        <dbReference type="ARBA" id="ARBA00009762"/>
    </source>
</evidence>
<evidence type="ECO:0000256" key="12">
    <source>
        <dbReference type="RuleBase" id="RU003514"/>
    </source>
</evidence>
<keyword evidence="10 11" id="KW-0464">Manganese</keyword>
<evidence type="ECO:0000256" key="8">
    <source>
        <dbReference type="ARBA" id="ARBA00022842"/>
    </source>
</evidence>
<keyword evidence="7 11" id="KW-0479">Metal-binding</keyword>
<keyword evidence="8 11" id="KW-0460">Magnesium</keyword>
<name>A0A2V3HS19_9ARCH</name>
<sequence length="443" mass="50659">MLGGLYRTDWSETGHRRQGNRATRPRLTPHVHLPCHNRVCMVEGWSRFALRFAEYYQSLAVEDLWGPPRFRSREWMFIPWGSRPPDRHRGFSDKRELLRYLHQKAPHSCFHSTAYYNDPSDRNMADKGWLGADLIFDLDGDHLPGVSDSDFPQMIDLVQEQAWRLWSEFLEPEFGFSEDHAQFTFSGHRGFHIHVREPKYLQLDSNARRQLVNYIRGQGVNVQDVMSGSESGWKSRVESGIEGVLLKLRAISDDSPEKSKLLTEQHEIMSQRIRHPDCSVKSCSKTKLRELAEQAQDEDRIQRLRNDFSLRVFPGNNTAIFWELVKGDSSVVLGNAGETDENVTVDIKRVIRWMGSLHGKSGLRVTEIPLNRLDPDASDAFDPLREAVVFRGNGSMKVELTMDDVTARISDTEVEGGTGDIFVVPESMATFLSLKGWGRVLST</sequence>
<evidence type="ECO:0000256" key="3">
    <source>
        <dbReference type="ARBA" id="ARBA00022515"/>
    </source>
</evidence>
<dbReference type="GO" id="GO:0006269">
    <property type="term" value="P:DNA replication, synthesis of primer"/>
    <property type="evidence" value="ECO:0007669"/>
    <property type="project" value="UniProtKB-UniRule"/>
</dbReference>
<feature type="region of interest" description="Disordered" evidence="14">
    <location>
        <begin position="1"/>
        <end position="24"/>
    </location>
</feature>
<gene>
    <name evidence="11" type="primary">priS</name>
    <name evidence="15" type="ORF">CXX69_02190</name>
</gene>
<keyword evidence="3 11" id="KW-0639">Primosome</keyword>
<dbReference type="Proteomes" id="UP000248161">
    <property type="component" value="Unassembled WGS sequence"/>
</dbReference>
<evidence type="ECO:0000256" key="4">
    <source>
        <dbReference type="ARBA" id="ARBA00022679"/>
    </source>
</evidence>
<evidence type="ECO:0000256" key="6">
    <source>
        <dbReference type="ARBA" id="ARBA00022705"/>
    </source>
</evidence>
<keyword evidence="6 11" id="KW-0235">DNA replication</keyword>
<keyword evidence="9 11" id="KW-0804">Transcription</keyword>
<comment type="function">
    <text evidence="13">RNA polymerase that catalyzes the synthesis of short RNA molecules used as primers for DNA polymerase during DNA replication.</text>
</comment>
<dbReference type="GO" id="GO:0003899">
    <property type="term" value="F:DNA-directed RNA polymerase activity"/>
    <property type="evidence" value="ECO:0007669"/>
    <property type="project" value="UniProtKB-UniRule"/>
</dbReference>
<dbReference type="GO" id="GO:0000428">
    <property type="term" value="C:DNA-directed RNA polymerase complex"/>
    <property type="evidence" value="ECO:0007669"/>
    <property type="project" value="UniProtKB-KW"/>
</dbReference>
<feature type="active site" evidence="11">
    <location>
        <position position="137"/>
    </location>
</feature>
<proteinExistence type="inferred from homology"/>
<keyword evidence="4 11" id="KW-0808">Transferase</keyword>
<accession>A0A2V3HS19</accession>
<dbReference type="EC" id="2.7.7.-" evidence="11"/>
<evidence type="ECO:0000256" key="9">
    <source>
        <dbReference type="ARBA" id="ARBA00023163"/>
    </source>
</evidence>
<dbReference type="PANTHER" id="PTHR10536">
    <property type="entry name" value="DNA PRIMASE SMALL SUBUNIT"/>
    <property type="match status" value="1"/>
</dbReference>
<comment type="similarity">
    <text evidence="1 11 12">Belongs to the eukaryotic-type primase small subunit family.</text>
</comment>
<protein>
    <recommendedName>
        <fullName evidence="11">DNA primase small subunit PriS</fullName>
        <ecNumber evidence="11">2.7.7.-</ecNumber>
    </recommendedName>
</protein>
<evidence type="ECO:0000256" key="7">
    <source>
        <dbReference type="ARBA" id="ARBA00022723"/>
    </source>
</evidence>
<dbReference type="InterPro" id="IPR023639">
    <property type="entry name" value="DNA_primase_ssu_PriS"/>
</dbReference>
<feature type="active site" evidence="11">
    <location>
        <position position="139"/>
    </location>
</feature>
<evidence type="ECO:0000256" key="10">
    <source>
        <dbReference type="ARBA" id="ARBA00023211"/>
    </source>
</evidence>
<evidence type="ECO:0000256" key="2">
    <source>
        <dbReference type="ARBA" id="ARBA00022478"/>
    </source>
</evidence>
<comment type="cofactor">
    <cofactor evidence="11">
        <name>Mg(2+)</name>
        <dbReference type="ChEBI" id="CHEBI:18420"/>
    </cofactor>
    <cofactor evidence="11">
        <name>Mn(2+)</name>
        <dbReference type="ChEBI" id="CHEBI:29035"/>
    </cofactor>
</comment>
<dbReference type="SUPFAM" id="SSF56747">
    <property type="entry name" value="Prim-pol domain"/>
    <property type="match status" value="1"/>
</dbReference>
<dbReference type="GO" id="GO:0046872">
    <property type="term" value="F:metal ion binding"/>
    <property type="evidence" value="ECO:0007669"/>
    <property type="project" value="UniProtKB-KW"/>
</dbReference>
<dbReference type="HAMAP" id="MF_00700">
    <property type="entry name" value="DNA_primase_sml_arc"/>
    <property type="match status" value="1"/>
</dbReference>
<evidence type="ECO:0000256" key="14">
    <source>
        <dbReference type="SAM" id="MobiDB-lite"/>
    </source>
</evidence>
<feature type="active site" evidence="11">
    <location>
        <position position="340"/>
    </location>
</feature>
<dbReference type="InterPro" id="IPR002755">
    <property type="entry name" value="DNA_primase_S"/>
</dbReference>
<dbReference type="Gene3D" id="3.90.920.10">
    <property type="entry name" value="DNA primase, PRIM domain"/>
    <property type="match status" value="1"/>
</dbReference>
<comment type="function">
    <text evidence="11">Catalytic subunit of DNA primase, an RNA polymerase that catalyzes the synthesis of short RNA molecules used as primers for DNA polymerase during DNA replication. The small subunit contains the primase catalytic core and has DNA synthesis activity on its own. Binding to the large subunit stabilizes and modulates the activity, increasing the rate of DNA synthesis while decreasing the length of the DNA fragments, and conferring RNA synthesis capability. The DNA polymerase activity may enable DNA primase to also catalyze primer extension after primer synthesis. May also play a role in DNA repair.</text>
</comment>
<keyword evidence="5 11" id="KW-0548">Nucleotidyltransferase</keyword>
<dbReference type="Pfam" id="PF01896">
    <property type="entry name" value="DNA_primase_S"/>
    <property type="match status" value="1"/>
</dbReference>
<reference evidence="15 16" key="1">
    <citation type="journal article" date="2015" name="Nat. Commun.">
        <title>Genomic and transcriptomic evidence for scavenging of diverse organic compounds by widespread deep-sea archaea.</title>
        <authorList>
            <person name="Li M."/>
            <person name="Baker B.J."/>
            <person name="Anantharaman K."/>
            <person name="Jain S."/>
            <person name="Breier J.A."/>
            <person name="Dick G.J."/>
        </authorList>
    </citation>
    <scope>NUCLEOTIDE SEQUENCE [LARGE SCALE GENOMIC DNA]</scope>
    <source>
        <strain evidence="15">Cayman_51_deep</strain>
    </source>
</reference>
<comment type="caution">
    <text evidence="15">The sequence shown here is derived from an EMBL/GenBank/DDBJ whole genome shotgun (WGS) entry which is preliminary data.</text>
</comment>
<dbReference type="EMBL" id="PSPG01000004">
    <property type="protein sequence ID" value="PXF21937.1"/>
    <property type="molecule type" value="Genomic_DNA"/>
</dbReference>
<evidence type="ECO:0000256" key="11">
    <source>
        <dbReference type="HAMAP-Rule" id="MF_00700"/>
    </source>
</evidence>
<comment type="subunit">
    <text evidence="11">Heterodimer of a small subunit (PriS) and a large subunit (PriL).</text>
</comment>
<evidence type="ECO:0000313" key="15">
    <source>
        <dbReference type="EMBL" id="PXF21937.1"/>
    </source>
</evidence>
<evidence type="ECO:0000313" key="16">
    <source>
        <dbReference type="Proteomes" id="UP000248161"/>
    </source>
</evidence>